<organism evidence="1 2">
    <name type="scientific">Tanacetum coccineum</name>
    <dbReference type="NCBI Taxonomy" id="301880"/>
    <lineage>
        <taxon>Eukaryota</taxon>
        <taxon>Viridiplantae</taxon>
        <taxon>Streptophyta</taxon>
        <taxon>Embryophyta</taxon>
        <taxon>Tracheophyta</taxon>
        <taxon>Spermatophyta</taxon>
        <taxon>Magnoliopsida</taxon>
        <taxon>eudicotyledons</taxon>
        <taxon>Gunneridae</taxon>
        <taxon>Pentapetalae</taxon>
        <taxon>asterids</taxon>
        <taxon>campanulids</taxon>
        <taxon>Asterales</taxon>
        <taxon>Asteraceae</taxon>
        <taxon>Asteroideae</taxon>
        <taxon>Anthemideae</taxon>
        <taxon>Anthemidinae</taxon>
        <taxon>Tanacetum</taxon>
    </lineage>
</organism>
<dbReference type="Proteomes" id="UP001151760">
    <property type="component" value="Unassembled WGS sequence"/>
</dbReference>
<evidence type="ECO:0000313" key="2">
    <source>
        <dbReference type="Proteomes" id="UP001151760"/>
    </source>
</evidence>
<proteinExistence type="predicted"/>
<reference evidence="1" key="2">
    <citation type="submission" date="2022-01" db="EMBL/GenBank/DDBJ databases">
        <authorList>
            <person name="Yamashiro T."/>
            <person name="Shiraishi A."/>
            <person name="Satake H."/>
            <person name="Nakayama K."/>
        </authorList>
    </citation>
    <scope>NUCLEOTIDE SEQUENCE</scope>
</reference>
<protein>
    <submittedName>
        <fullName evidence="1">Uncharacterized protein</fullName>
    </submittedName>
</protein>
<gene>
    <name evidence="1" type="ORF">Tco_0627249</name>
</gene>
<sequence length="89" mass="10289">MFEEDESSSTDEDPSNFHVITPVQPLTYVWTKAYPLDQVIGDPSSYEHYRAEEHQRSYGGRSQLDRVYARRAASISETRHMGIGSMTYR</sequence>
<evidence type="ECO:0000313" key="1">
    <source>
        <dbReference type="EMBL" id="GJS53887.1"/>
    </source>
</evidence>
<comment type="caution">
    <text evidence="1">The sequence shown here is derived from an EMBL/GenBank/DDBJ whole genome shotgun (WGS) entry which is preliminary data.</text>
</comment>
<keyword evidence="2" id="KW-1185">Reference proteome</keyword>
<name>A0ABQ4WM05_9ASTR</name>
<dbReference type="EMBL" id="BQNB010008757">
    <property type="protein sequence ID" value="GJS53887.1"/>
    <property type="molecule type" value="Genomic_DNA"/>
</dbReference>
<reference evidence="1" key="1">
    <citation type="journal article" date="2022" name="Int. J. Mol. Sci.">
        <title>Draft Genome of Tanacetum Coccineum: Genomic Comparison of Closely Related Tanacetum-Family Plants.</title>
        <authorList>
            <person name="Yamashiro T."/>
            <person name="Shiraishi A."/>
            <person name="Nakayama K."/>
            <person name="Satake H."/>
        </authorList>
    </citation>
    <scope>NUCLEOTIDE SEQUENCE</scope>
</reference>
<accession>A0ABQ4WM05</accession>